<accession>A0A7S3VGU5</accession>
<dbReference type="EMBL" id="HBIP01000391">
    <property type="protein sequence ID" value="CAE0485128.1"/>
    <property type="molecule type" value="Transcribed_RNA"/>
</dbReference>
<organism evidence="2">
    <name type="scientific">Dunaliella tertiolecta</name>
    <name type="common">Green alga</name>
    <dbReference type="NCBI Taxonomy" id="3047"/>
    <lineage>
        <taxon>Eukaryota</taxon>
        <taxon>Viridiplantae</taxon>
        <taxon>Chlorophyta</taxon>
        <taxon>core chlorophytes</taxon>
        <taxon>Chlorophyceae</taxon>
        <taxon>CS clade</taxon>
        <taxon>Chlamydomonadales</taxon>
        <taxon>Dunaliellaceae</taxon>
        <taxon>Dunaliella</taxon>
    </lineage>
</organism>
<sequence length="239" mass="26121">MSQTWIPNNDVLERPLLEKGATAAASGQKQGTAAASHLDLEAETPWLKTPDANPRWACGHWLVILFFRVSRSVQLVALLSASIILVNMDLADFPLPRSWAFSIGTGLAYASFSLIWILALLIMSIGKGSNISTNLILTSMVYDLSCSILLFGAAIAVVPDSSGGSRAFDAEKQWIASNVKRHRSTYLVNDPEFWDVQDSFKRVHRSVSAVCFFVTSITSVLSLAYVSITQLQFKLPPAS</sequence>
<name>A0A7S3VGU5_DUNTE</name>
<evidence type="ECO:0000313" key="2">
    <source>
        <dbReference type="EMBL" id="CAE0485128.1"/>
    </source>
</evidence>
<feature type="transmembrane region" description="Helical" evidence="1">
    <location>
        <begin position="207"/>
        <end position="226"/>
    </location>
</feature>
<dbReference type="AlphaFoldDB" id="A0A7S3VGU5"/>
<keyword evidence="1" id="KW-0472">Membrane</keyword>
<protein>
    <submittedName>
        <fullName evidence="2">Uncharacterized protein</fullName>
    </submittedName>
</protein>
<gene>
    <name evidence="2" type="ORF">DTER00134_LOCUS167</name>
</gene>
<proteinExistence type="predicted"/>
<keyword evidence="1" id="KW-1133">Transmembrane helix</keyword>
<feature type="transmembrane region" description="Helical" evidence="1">
    <location>
        <begin position="135"/>
        <end position="158"/>
    </location>
</feature>
<feature type="transmembrane region" description="Helical" evidence="1">
    <location>
        <begin position="98"/>
        <end position="123"/>
    </location>
</feature>
<feature type="transmembrane region" description="Helical" evidence="1">
    <location>
        <begin position="61"/>
        <end position="86"/>
    </location>
</feature>
<evidence type="ECO:0000256" key="1">
    <source>
        <dbReference type="SAM" id="Phobius"/>
    </source>
</evidence>
<reference evidence="2" key="1">
    <citation type="submission" date="2021-01" db="EMBL/GenBank/DDBJ databases">
        <authorList>
            <person name="Corre E."/>
            <person name="Pelletier E."/>
            <person name="Niang G."/>
            <person name="Scheremetjew M."/>
            <person name="Finn R."/>
            <person name="Kale V."/>
            <person name="Holt S."/>
            <person name="Cochrane G."/>
            <person name="Meng A."/>
            <person name="Brown T."/>
            <person name="Cohen L."/>
        </authorList>
    </citation>
    <scope>NUCLEOTIDE SEQUENCE</scope>
    <source>
        <strain evidence="2">CCMP1320</strain>
    </source>
</reference>
<keyword evidence="1" id="KW-0812">Transmembrane</keyword>